<sequence length="590" mass="67416">MKTGALITQHCQESNRFLFVFAALVSLWLYIPFAQAQSDLNVSALDGSELTGHAEYLTTSPEMGLEVVRQQQWQPFTNKHINQGIGAQAHWLRFNVTNHSNDALSWVIRSETSYLDTMQVFYTHDDGPLYQQTLSDRVAFHQRPLNDRLLATPITTPAGARTAVYLKAYNEKPDSVSLNFTLYNQRQFEQQRIKESLLFGLYYGALTTIMILSAVAAVFLRQPAAIYYSLFMAMSILFWLMFNGLGYQYIWPDWPYWHNEGFHIVFLAFCISACQFGRHFLDLPGLFPLFNRVVQLFQWACAGFIAIRVVFGLYEPALHASFLSLALVAVILPVAGWRSWRKGNVHAMWFFIAWVAYSLGVLINLVAASFPLLDWGMSSLVWLQLTSIAEIILLMVAMTSWVVNMKKDREKALLLAHQDPLTKLGNRRQLQVAYENYRARFPSLDHKLFILMIDLDYFKEINDTYGHDAGDKVLKTLSRLIKQNCRESDVAVRYGGEEFAVLLALDSLEQARHVAERIRQQFESQPTQYHQQSIHHTLSCGIAEVLSENIELDANAMMRCADEALYSAKKAGRNLTYTYEAEGCRPITTS</sequence>
<dbReference type="CDD" id="cd01949">
    <property type="entry name" value="GGDEF"/>
    <property type="match status" value="1"/>
</dbReference>
<protein>
    <recommendedName>
        <fullName evidence="2">diguanylate cyclase</fullName>
        <ecNumber evidence="2">2.7.7.65</ecNumber>
    </recommendedName>
</protein>
<dbReference type="PROSITE" id="PS50887">
    <property type="entry name" value="GGDEF"/>
    <property type="match status" value="1"/>
</dbReference>
<name>A0A2S2E0F6_9ALTE</name>
<dbReference type="InterPro" id="IPR029787">
    <property type="entry name" value="Nucleotide_cyclase"/>
</dbReference>
<reference evidence="6 7" key="1">
    <citation type="submission" date="2018-05" db="EMBL/GenBank/DDBJ databases">
        <title>Salinimonas sp. HMF8227 Genome sequencing and assembly.</title>
        <authorList>
            <person name="Kang H."/>
            <person name="Kang J."/>
            <person name="Cha I."/>
            <person name="Kim H."/>
            <person name="Joh K."/>
        </authorList>
    </citation>
    <scope>NUCLEOTIDE SEQUENCE [LARGE SCALE GENOMIC DNA]</scope>
    <source>
        <strain evidence="6 7">HMF8227</strain>
    </source>
</reference>
<proteinExistence type="predicted"/>
<feature type="transmembrane region" description="Helical" evidence="4">
    <location>
        <begin position="382"/>
        <end position="403"/>
    </location>
</feature>
<evidence type="ECO:0000313" key="7">
    <source>
        <dbReference type="Proteomes" id="UP000245728"/>
    </source>
</evidence>
<dbReference type="InterPro" id="IPR043128">
    <property type="entry name" value="Rev_trsase/Diguanyl_cyclase"/>
</dbReference>
<feature type="domain" description="GGDEF" evidence="5">
    <location>
        <begin position="446"/>
        <end position="581"/>
    </location>
</feature>
<dbReference type="SUPFAM" id="SSF55073">
    <property type="entry name" value="Nucleotide cyclase"/>
    <property type="match status" value="1"/>
</dbReference>
<organism evidence="6 7">
    <name type="scientific">Saliniradius amylolyticus</name>
    <dbReference type="NCBI Taxonomy" id="2183582"/>
    <lineage>
        <taxon>Bacteria</taxon>
        <taxon>Pseudomonadati</taxon>
        <taxon>Pseudomonadota</taxon>
        <taxon>Gammaproteobacteria</taxon>
        <taxon>Alteromonadales</taxon>
        <taxon>Alteromonadaceae</taxon>
        <taxon>Saliniradius</taxon>
    </lineage>
</organism>
<evidence type="ECO:0000256" key="4">
    <source>
        <dbReference type="SAM" id="Phobius"/>
    </source>
</evidence>
<keyword evidence="4" id="KW-0812">Transmembrane</keyword>
<gene>
    <name evidence="6" type="ORF">HMF8227_00639</name>
</gene>
<dbReference type="NCBIfam" id="TIGR00254">
    <property type="entry name" value="GGDEF"/>
    <property type="match status" value="1"/>
</dbReference>
<dbReference type="InterPro" id="IPR011622">
    <property type="entry name" value="7TMR_DISM_rcpt_extracell_dom2"/>
</dbReference>
<dbReference type="FunFam" id="3.30.70.270:FF:000001">
    <property type="entry name" value="Diguanylate cyclase domain protein"/>
    <property type="match status" value="1"/>
</dbReference>
<dbReference type="InterPro" id="IPR000160">
    <property type="entry name" value="GGDEF_dom"/>
</dbReference>
<evidence type="ECO:0000256" key="1">
    <source>
        <dbReference type="ARBA" id="ARBA00001946"/>
    </source>
</evidence>
<feature type="transmembrane region" description="Helical" evidence="4">
    <location>
        <begin position="227"/>
        <end position="250"/>
    </location>
</feature>
<dbReference type="EMBL" id="CP029347">
    <property type="protein sequence ID" value="AWL11135.1"/>
    <property type="molecule type" value="Genomic_DNA"/>
</dbReference>
<evidence type="ECO:0000259" key="5">
    <source>
        <dbReference type="PROSITE" id="PS50887"/>
    </source>
</evidence>
<dbReference type="PANTHER" id="PTHR45138">
    <property type="entry name" value="REGULATORY COMPONENTS OF SENSORY TRANSDUCTION SYSTEM"/>
    <property type="match status" value="1"/>
</dbReference>
<dbReference type="GO" id="GO:1902201">
    <property type="term" value="P:negative regulation of bacterial-type flagellum-dependent cell motility"/>
    <property type="evidence" value="ECO:0007669"/>
    <property type="project" value="TreeGrafter"/>
</dbReference>
<dbReference type="Pfam" id="PF00990">
    <property type="entry name" value="GGDEF"/>
    <property type="match status" value="1"/>
</dbReference>
<comment type="cofactor">
    <cofactor evidence="1">
        <name>Mg(2+)</name>
        <dbReference type="ChEBI" id="CHEBI:18420"/>
    </cofactor>
</comment>
<keyword evidence="4" id="KW-1133">Transmembrane helix</keyword>
<feature type="transmembrane region" description="Helical" evidence="4">
    <location>
        <begin position="293"/>
        <end position="311"/>
    </location>
</feature>
<dbReference type="Proteomes" id="UP000245728">
    <property type="component" value="Chromosome"/>
</dbReference>
<dbReference type="Pfam" id="PF07696">
    <property type="entry name" value="7TMR-DISMED2"/>
    <property type="match status" value="1"/>
</dbReference>
<feature type="transmembrane region" description="Helical" evidence="4">
    <location>
        <begin position="317"/>
        <end position="337"/>
    </location>
</feature>
<dbReference type="PANTHER" id="PTHR45138:SF9">
    <property type="entry name" value="DIGUANYLATE CYCLASE DGCM-RELATED"/>
    <property type="match status" value="1"/>
</dbReference>
<evidence type="ECO:0000256" key="2">
    <source>
        <dbReference type="ARBA" id="ARBA00012528"/>
    </source>
</evidence>
<dbReference type="GO" id="GO:0052621">
    <property type="term" value="F:diguanylate cyclase activity"/>
    <property type="evidence" value="ECO:0007669"/>
    <property type="project" value="UniProtKB-EC"/>
</dbReference>
<keyword evidence="6" id="KW-0808">Transferase</keyword>
<dbReference type="SMART" id="SM00267">
    <property type="entry name" value="GGDEF"/>
    <property type="match status" value="1"/>
</dbReference>
<dbReference type="InterPro" id="IPR011623">
    <property type="entry name" value="7TMR_DISM_rcpt_extracell_dom1"/>
</dbReference>
<feature type="transmembrane region" description="Helical" evidence="4">
    <location>
        <begin position="349"/>
        <end position="370"/>
    </location>
</feature>
<dbReference type="Gene3D" id="3.30.70.270">
    <property type="match status" value="1"/>
</dbReference>
<dbReference type="GO" id="GO:0043709">
    <property type="term" value="P:cell adhesion involved in single-species biofilm formation"/>
    <property type="evidence" value="ECO:0007669"/>
    <property type="project" value="TreeGrafter"/>
</dbReference>
<dbReference type="KEGG" id="salh:HMF8227_00639"/>
<comment type="catalytic activity">
    <reaction evidence="3">
        <text>2 GTP = 3',3'-c-di-GMP + 2 diphosphate</text>
        <dbReference type="Rhea" id="RHEA:24898"/>
        <dbReference type="ChEBI" id="CHEBI:33019"/>
        <dbReference type="ChEBI" id="CHEBI:37565"/>
        <dbReference type="ChEBI" id="CHEBI:58805"/>
        <dbReference type="EC" id="2.7.7.65"/>
    </reaction>
</comment>
<feature type="transmembrane region" description="Helical" evidence="4">
    <location>
        <begin position="197"/>
        <end position="220"/>
    </location>
</feature>
<dbReference type="InterPro" id="IPR050469">
    <property type="entry name" value="Diguanylate_Cyclase"/>
</dbReference>
<evidence type="ECO:0000313" key="6">
    <source>
        <dbReference type="EMBL" id="AWL11135.1"/>
    </source>
</evidence>
<dbReference type="AlphaFoldDB" id="A0A2S2E0F6"/>
<dbReference type="GO" id="GO:0005886">
    <property type="term" value="C:plasma membrane"/>
    <property type="evidence" value="ECO:0007669"/>
    <property type="project" value="TreeGrafter"/>
</dbReference>
<keyword evidence="4" id="KW-0472">Membrane</keyword>
<accession>A0A2S2E0F6</accession>
<feature type="transmembrane region" description="Helical" evidence="4">
    <location>
        <begin position="262"/>
        <end position="281"/>
    </location>
</feature>
<keyword evidence="7" id="KW-1185">Reference proteome</keyword>
<dbReference type="EC" id="2.7.7.65" evidence="2"/>
<evidence type="ECO:0000256" key="3">
    <source>
        <dbReference type="ARBA" id="ARBA00034247"/>
    </source>
</evidence>
<dbReference type="Gene3D" id="2.60.40.2380">
    <property type="match status" value="1"/>
</dbReference>
<dbReference type="Pfam" id="PF07695">
    <property type="entry name" value="7TMR-DISM_7TM"/>
    <property type="match status" value="1"/>
</dbReference>